<evidence type="ECO:0000256" key="2">
    <source>
        <dbReference type="ARBA" id="ARBA00016549"/>
    </source>
</evidence>
<proteinExistence type="predicted"/>
<dbReference type="RefSeq" id="WP_096335071.1">
    <property type="nucleotide sequence ID" value="NZ_CP010904.1"/>
</dbReference>
<dbReference type="SUPFAM" id="SSF89562">
    <property type="entry name" value="RraA-like"/>
    <property type="match status" value="1"/>
</dbReference>
<evidence type="ECO:0000256" key="1">
    <source>
        <dbReference type="ARBA" id="ARBA00001968"/>
    </source>
</evidence>
<dbReference type="InterPro" id="IPR005493">
    <property type="entry name" value="RraA/RraA-like"/>
</dbReference>
<keyword evidence="6" id="KW-0456">Lyase</keyword>
<dbReference type="KEGG" id="vbl:L21SP4_01678"/>
<dbReference type="Pfam" id="PF03737">
    <property type="entry name" value="RraA-like"/>
    <property type="match status" value="1"/>
</dbReference>
<dbReference type="Gene3D" id="3.50.30.40">
    <property type="entry name" value="Ribonuclease E inhibitor RraA/RraA-like"/>
    <property type="match status" value="1"/>
</dbReference>
<feature type="binding site" evidence="5">
    <location>
        <position position="130"/>
    </location>
    <ligand>
        <name>Mg(2+)</name>
        <dbReference type="ChEBI" id="CHEBI:18420"/>
    </ligand>
</feature>
<reference evidence="6 7" key="2">
    <citation type="journal article" date="2016" name="ISME J.">
        <title>Characterization of the first cultured representative of Verrucomicrobia subdivision 5 indicates the proposal of a novel phylum.</title>
        <authorList>
            <person name="Spring S."/>
            <person name="Bunk B."/>
            <person name="Sproer C."/>
            <person name="Schumann P."/>
            <person name="Rohde M."/>
            <person name="Tindall B.J."/>
            <person name="Klenk H.P."/>
        </authorList>
    </citation>
    <scope>NUCLEOTIDE SEQUENCE [LARGE SCALE GENOMIC DNA]</scope>
    <source>
        <strain evidence="6 7">L21-Fru-AB</strain>
    </source>
</reference>
<name>A0A0G3EJG0_9BACT</name>
<feature type="binding site" evidence="5">
    <location>
        <begin position="107"/>
        <end position="110"/>
    </location>
    <ligand>
        <name>substrate</name>
    </ligand>
</feature>
<evidence type="ECO:0000256" key="4">
    <source>
        <dbReference type="ARBA" id="ARBA00030169"/>
    </source>
</evidence>
<keyword evidence="5" id="KW-0460">Magnesium</keyword>
<dbReference type="GO" id="GO:0008948">
    <property type="term" value="F:oxaloacetate decarboxylase activity"/>
    <property type="evidence" value="ECO:0007669"/>
    <property type="project" value="TreeGrafter"/>
</dbReference>
<keyword evidence="5" id="KW-0479">Metal-binding</keyword>
<evidence type="ECO:0000313" key="6">
    <source>
        <dbReference type="EMBL" id="AKJ64920.1"/>
    </source>
</evidence>
<accession>A0A0G3EJG0</accession>
<evidence type="ECO:0000256" key="5">
    <source>
        <dbReference type="PIRSR" id="PIRSR605493-1"/>
    </source>
</evidence>
<dbReference type="STRING" id="1307763.L21SP4_01678"/>
<dbReference type="CDD" id="cd16841">
    <property type="entry name" value="RraA_family"/>
    <property type="match status" value="1"/>
</dbReference>
<sequence>MMWNDDEELFALARGELYTAVVGDIMDKMGLLHQFLPPRIKPLRKDMVAVGRAMPVLEADVPPIAEPAERNPLLGRPFGLMLEALDDLRPNEVYVCSGASPSYALWGELMSACAIQRGATGAVVNGYSRDTRGILAQDFPCFSYGRYAQDQAPRGKVLDFRVPLEIEGVRVADGDIVFGDMDGVCVVPREIETEVFVRAIEKARGEKTVLKAIRGGMGAREAFDTYGIM</sequence>
<protein>
    <recommendedName>
        <fullName evidence="2">Putative 4-hydroxy-4-methyl-2-oxoglutarate aldolase</fullName>
    </recommendedName>
    <alternativeName>
        <fullName evidence="3">Regulator of ribonuclease activity homolog</fullName>
    </alternativeName>
    <alternativeName>
        <fullName evidence="4">RraA-like protein</fullName>
    </alternativeName>
</protein>
<dbReference type="OrthoDB" id="9784786at2"/>
<dbReference type="GO" id="GO:0046872">
    <property type="term" value="F:metal ion binding"/>
    <property type="evidence" value="ECO:0007669"/>
    <property type="project" value="UniProtKB-KW"/>
</dbReference>
<keyword evidence="7" id="KW-1185">Reference proteome</keyword>
<reference evidence="7" key="1">
    <citation type="submission" date="2015-02" db="EMBL/GenBank/DDBJ databases">
        <title>Description and complete genome sequence of the first cultured representative of the subdivision 5 of the Verrucomicrobia phylum.</title>
        <authorList>
            <person name="Spring S."/>
            <person name="Bunk B."/>
            <person name="Sproer C."/>
            <person name="Klenk H.-P."/>
        </authorList>
    </citation>
    <scope>NUCLEOTIDE SEQUENCE [LARGE SCALE GENOMIC DNA]</scope>
    <source>
        <strain evidence="7">L21-Fru-AB</strain>
    </source>
</reference>
<dbReference type="PANTHER" id="PTHR33254">
    <property type="entry name" value="4-HYDROXY-4-METHYL-2-OXOGLUTARATE ALDOLASE 3-RELATED"/>
    <property type="match status" value="1"/>
</dbReference>
<dbReference type="InterPro" id="IPR036704">
    <property type="entry name" value="RraA/RraA-like_sf"/>
</dbReference>
<comment type="cofactor">
    <cofactor evidence="5">
        <name>Mg(2+)</name>
        <dbReference type="ChEBI" id="CHEBI:18420"/>
    </cofactor>
</comment>
<dbReference type="PANTHER" id="PTHR33254:SF4">
    <property type="entry name" value="4-HYDROXY-4-METHYL-2-OXOGLUTARATE ALDOLASE 3-RELATED"/>
    <property type="match status" value="1"/>
</dbReference>
<evidence type="ECO:0000313" key="7">
    <source>
        <dbReference type="Proteomes" id="UP000035268"/>
    </source>
</evidence>
<dbReference type="EMBL" id="CP010904">
    <property type="protein sequence ID" value="AKJ64920.1"/>
    <property type="molecule type" value="Genomic_DNA"/>
</dbReference>
<comment type="cofactor">
    <cofactor evidence="1">
        <name>a divalent metal cation</name>
        <dbReference type="ChEBI" id="CHEBI:60240"/>
    </cofactor>
</comment>
<dbReference type="Proteomes" id="UP000035268">
    <property type="component" value="Chromosome"/>
</dbReference>
<evidence type="ECO:0000256" key="3">
    <source>
        <dbReference type="ARBA" id="ARBA00029596"/>
    </source>
</evidence>
<organism evidence="6 7">
    <name type="scientific">Kiritimatiella glycovorans</name>
    <dbReference type="NCBI Taxonomy" id="1307763"/>
    <lineage>
        <taxon>Bacteria</taxon>
        <taxon>Pseudomonadati</taxon>
        <taxon>Kiritimatiellota</taxon>
        <taxon>Kiritimatiellia</taxon>
        <taxon>Kiritimatiellales</taxon>
        <taxon>Kiritimatiellaceae</taxon>
        <taxon>Kiritimatiella</taxon>
    </lineage>
</organism>
<gene>
    <name evidence="6" type="primary">proA_1</name>
    <name evidence="6" type="ORF">L21SP4_01678</name>
</gene>
<dbReference type="GO" id="GO:0047443">
    <property type="term" value="F:4-hydroxy-4-methyl-2-oxoglutarate aldolase activity"/>
    <property type="evidence" value="ECO:0007669"/>
    <property type="project" value="TreeGrafter"/>
</dbReference>
<feature type="binding site" evidence="5">
    <location>
        <position position="129"/>
    </location>
    <ligand>
        <name>substrate</name>
    </ligand>
</feature>
<dbReference type="PATRIC" id="fig|1609981.3.peg.1745"/>
<dbReference type="AlphaFoldDB" id="A0A0G3EJG0"/>